<dbReference type="GO" id="GO:0008233">
    <property type="term" value="F:peptidase activity"/>
    <property type="evidence" value="ECO:0007669"/>
    <property type="project" value="UniProtKB-KW"/>
</dbReference>
<dbReference type="AlphaFoldDB" id="A0A371G2G1"/>
<dbReference type="InterPro" id="IPR036397">
    <property type="entry name" value="RNaseH_sf"/>
</dbReference>
<dbReference type="GO" id="GO:0015074">
    <property type="term" value="P:DNA integration"/>
    <property type="evidence" value="ECO:0007669"/>
    <property type="project" value="InterPro"/>
</dbReference>
<evidence type="ECO:0000259" key="4">
    <source>
        <dbReference type="Pfam" id="PF22936"/>
    </source>
</evidence>
<dbReference type="GO" id="GO:0003676">
    <property type="term" value="F:nucleic acid binding"/>
    <property type="evidence" value="ECO:0007669"/>
    <property type="project" value="InterPro"/>
</dbReference>
<feature type="region of interest" description="Disordered" evidence="2">
    <location>
        <begin position="101"/>
        <end position="124"/>
    </location>
</feature>
<dbReference type="PANTHER" id="PTHR42648">
    <property type="entry name" value="TRANSPOSASE, PUTATIVE-RELATED"/>
    <property type="match status" value="1"/>
</dbReference>
<dbReference type="InterPro" id="IPR054722">
    <property type="entry name" value="PolX-like_BBD"/>
</dbReference>
<dbReference type="GO" id="GO:0006508">
    <property type="term" value="P:proteolysis"/>
    <property type="evidence" value="ECO:0007669"/>
    <property type="project" value="UniProtKB-KW"/>
</dbReference>
<keyword evidence="1" id="KW-0378">Hydrolase</keyword>
<feature type="domain" description="Retrovirus-related Pol polyprotein from transposon TNT 1-94-like beta-barrel" evidence="4">
    <location>
        <begin position="170"/>
        <end position="242"/>
    </location>
</feature>
<dbReference type="InterPro" id="IPR012337">
    <property type="entry name" value="RNaseH-like_sf"/>
</dbReference>
<reference evidence="5" key="1">
    <citation type="submission" date="2018-05" db="EMBL/GenBank/DDBJ databases">
        <title>Draft genome of Mucuna pruriens seed.</title>
        <authorList>
            <person name="Nnadi N.E."/>
            <person name="Vos R."/>
            <person name="Hasami M.H."/>
            <person name="Devisetty U.K."/>
            <person name="Aguiy J.C."/>
        </authorList>
    </citation>
    <scope>NUCLEOTIDE SEQUENCE [LARGE SCALE GENOMIC DNA]</scope>
    <source>
        <strain evidence="5">JCA_2017</strain>
    </source>
</reference>
<evidence type="ECO:0000259" key="3">
    <source>
        <dbReference type="Pfam" id="PF00665"/>
    </source>
</evidence>
<dbReference type="InterPro" id="IPR039537">
    <property type="entry name" value="Retrotran_Ty1/copia-like"/>
</dbReference>
<sequence>MVLHIAKAKAAAEELKGLLVCNSVEETTKRIDKLLMVLILRSLHPDYEYVRDQILSNKQIPSMSSLVTRLLWVPTIKKGDSIVVENSAMVASCGRGRSSRGIRGMLRNDKDSHKTANISSSNISSNGRIGSQLISDEEYQEFLRLKSNNHAQSSASPSVSIACISHSMGIDSSASSHISGNDFVFPSISSPKFPHFISLANGSKMVSQGVGKVSLSSSISLNFVLYIPKCPYNLISLSQMTRSLNCSVIFYAISFIIQNRNMGQLIGKGHESRGLYCLKNSPSMLCFVSVSPKLLHNRLEHPNLAKLKLMANIVRSTFPNQVNKRCNFPFSIIHSNIWGPSRVTSFGFNYFITFIDEYSRCTWVYLMKERSKLLSNLLSFSKEVENQFGKTIKILRSDNAKGYFSSELNSYLSSKGILHQPRVLILFNRMV</sequence>
<dbReference type="Pfam" id="PF22936">
    <property type="entry name" value="Pol_BBD"/>
    <property type="match status" value="1"/>
</dbReference>
<protein>
    <submittedName>
        <fullName evidence="5">Uncharacterized protein</fullName>
    </submittedName>
</protein>
<feature type="domain" description="Integrase catalytic" evidence="3">
    <location>
        <begin position="343"/>
        <end position="420"/>
    </location>
</feature>
<proteinExistence type="predicted"/>
<dbReference type="SUPFAM" id="SSF53098">
    <property type="entry name" value="Ribonuclease H-like"/>
    <property type="match status" value="1"/>
</dbReference>
<dbReference type="STRING" id="157652.A0A371G2G1"/>
<dbReference type="InterPro" id="IPR001584">
    <property type="entry name" value="Integrase_cat-core"/>
</dbReference>
<dbReference type="Gene3D" id="3.30.420.10">
    <property type="entry name" value="Ribonuclease H-like superfamily/Ribonuclease H"/>
    <property type="match status" value="1"/>
</dbReference>
<evidence type="ECO:0000313" key="5">
    <source>
        <dbReference type="EMBL" id="RDX84671.1"/>
    </source>
</evidence>
<dbReference type="Pfam" id="PF00665">
    <property type="entry name" value="rve"/>
    <property type="match status" value="1"/>
</dbReference>
<organism evidence="5 6">
    <name type="scientific">Mucuna pruriens</name>
    <name type="common">Velvet bean</name>
    <name type="synonym">Dolichos pruriens</name>
    <dbReference type="NCBI Taxonomy" id="157652"/>
    <lineage>
        <taxon>Eukaryota</taxon>
        <taxon>Viridiplantae</taxon>
        <taxon>Streptophyta</taxon>
        <taxon>Embryophyta</taxon>
        <taxon>Tracheophyta</taxon>
        <taxon>Spermatophyta</taxon>
        <taxon>Magnoliopsida</taxon>
        <taxon>eudicotyledons</taxon>
        <taxon>Gunneridae</taxon>
        <taxon>Pentapetalae</taxon>
        <taxon>rosids</taxon>
        <taxon>fabids</taxon>
        <taxon>Fabales</taxon>
        <taxon>Fabaceae</taxon>
        <taxon>Papilionoideae</taxon>
        <taxon>50 kb inversion clade</taxon>
        <taxon>NPAAA clade</taxon>
        <taxon>indigoferoid/millettioid clade</taxon>
        <taxon>Phaseoleae</taxon>
        <taxon>Mucuna</taxon>
    </lineage>
</organism>
<evidence type="ECO:0000256" key="2">
    <source>
        <dbReference type="SAM" id="MobiDB-lite"/>
    </source>
</evidence>
<comment type="caution">
    <text evidence="5">The sequence shown here is derived from an EMBL/GenBank/DDBJ whole genome shotgun (WGS) entry which is preliminary data.</text>
</comment>
<gene>
    <name evidence="5" type="ORF">CR513_34246</name>
</gene>
<dbReference type="EMBL" id="QJKJ01006980">
    <property type="protein sequence ID" value="RDX84671.1"/>
    <property type="molecule type" value="Genomic_DNA"/>
</dbReference>
<keyword evidence="1" id="KW-0645">Protease</keyword>
<feature type="non-terminal residue" evidence="5">
    <location>
        <position position="1"/>
    </location>
</feature>
<evidence type="ECO:0000256" key="1">
    <source>
        <dbReference type="ARBA" id="ARBA00022670"/>
    </source>
</evidence>
<keyword evidence="6" id="KW-1185">Reference proteome</keyword>
<evidence type="ECO:0000313" key="6">
    <source>
        <dbReference type="Proteomes" id="UP000257109"/>
    </source>
</evidence>
<name>A0A371G2G1_MUCPR</name>
<dbReference type="PANTHER" id="PTHR42648:SF28">
    <property type="entry name" value="TRANSPOSON-ENCODED PROTEIN WITH RIBONUCLEASE H-LIKE AND RETROVIRUS ZINC FINGER-LIKE DOMAINS"/>
    <property type="match status" value="1"/>
</dbReference>
<dbReference type="OrthoDB" id="1929700at2759"/>
<accession>A0A371G2G1</accession>
<dbReference type="Proteomes" id="UP000257109">
    <property type="component" value="Unassembled WGS sequence"/>
</dbReference>